<dbReference type="AlphaFoldDB" id="B9TBP0"/>
<dbReference type="Proteomes" id="UP000008311">
    <property type="component" value="Unassembled WGS sequence"/>
</dbReference>
<feature type="non-terminal residue" evidence="1">
    <location>
        <position position="1"/>
    </location>
</feature>
<dbReference type="EMBL" id="EQ976635">
    <property type="protein sequence ID" value="EEF26722.1"/>
    <property type="molecule type" value="Genomic_DNA"/>
</dbReference>
<evidence type="ECO:0000313" key="2">
    <source>
        <dbReference type="Proteomes" id="UP000008311"/>
    </source>
</evidence>
<sequence>VRLHAGRAQRRAVQLRFGEENDCVVAVVGSFGPDELPREVRDVTCVSSVAHADGLPEVGLIVHAADGEGQAFGRLAREPGGGCSGGAKNAGMAHFHVDSCVDVQKRNVL</sequence>
<name>B9TBP0_RICCO</name>
<accession>B9TBP0</accession>
<organism evidence="1 2">
    <name type="scientific">Ricinus communis</name>
    <name type="common">Castor bean</name>
    <dbReference type="NCBI Taxonomy" id="3988"/>
    <lineage>
        <taxon>Eukaryota</taxon>
        <taxon>Viridiplantae</taxon>
        <taxon>Streptophyta</taxon>
        <taxon>Embryophyta</taxon>
        <taxon>Tracheophyta</taxon>
        <taxon>Spermatophyta</taxon>
        <taxon>Magnoliopsida</taxon>
        <taxon>eudicotyledons</taxon>
        <taxon>Gunneridae</taxon>
        <taxon>Pentapetalae</taxon>
        <taxon>rosids</taxon>
        <taxon>fabids</taxon>
        <taxon>Malpighiales</taxon>
        <taxon>Euphorbiaceae</taxon>
        <taxon>Acalyphoideae</taxon>
        <taxon>Acalypheae</taxon>
        <taxon>Ricinus</taxon>
    </lineage>
</organism>
<keyword evidence="2" id="KW-1185">Reference proteome</keyword>
<reference evidence="2" key="1">
    <citation type="journal article" date="2010" name="Nat. Biotechnol.">
        <title>Draft genome sequence of the oilseed species Ricinus communis.</title>
        <authorList>
            <person name="Chan A.P."/>
            <person name="Crabtree J."/>
            <person name="Zhao Q."/>
            <person name="Lorenzi H."/>
            <person name="Orvis J."/>
            <person name="Puiu D."/>
            <person name="Melake-Berhan A."/>
            <person name="Jones K.M."/>
            <person name="Redman J."/>
            <person name="Chen G."/>
            <person name="Cahoon E.B."/>
            <person name="Gedil M."/>
            <person name="Stanke M."/>
            <person name="Haas B.J."/>
            <person name="Wortman J.R."/>
            <person name="Fraser-Liggett C.M."/>
            <person name="Ravel J."/>
            <person name="Rabinowicz P.D."/>
        </authorList>
    </citation>
    <scope>NUCLEOTIDE SEQUENCE [LARGE SCALE GENOMIC DNA]</scope>
    <source>
        <strain evidence="2">cv. Hale</strain>
    </source>
</reference>
<evidence type="ECO:0000313" key="1">
    <source>
        <dbReference type="EMBL" id="EEF26722.1"/>
    </source>
</evidence>
<protein>
    <submittedName>
        <fullName evidence="1">Uncharacterized protein</fullName>
    </submittedName>
</protein>
<gene>
    <name evidence="1" type="ORF">RCOM_0010340</name>
</gene>
<proteinExistence type="predicted"/>
<dbReference type="InParanoid" id="B9TBP0"/>